<dbReference type="PROSITE" id="PS50893">
    <property type="entry name" value="ABC_TRANSPORTER_2"/>
    <property type="match status" value="1"/>
</dbReference>
<protein>
    <submittedName>
        <fullName evidence="5">ATP-binding cassette domain-containing protein</fullName>
    </submittedName>
</protein>
<dbReference type="InterPro" id="IPR051782">
    <property type="entry name" value="ABC_Transporter_VariousFunc"/>
</dbReference>
<keyword evidence="6" id="KW-1185">Reference proteome</keyword>
<evidence type="ECO:0000256" key="2">
    <source>
        <dbReference type="ARBA" id="ARBA00022741"/>
    </source>
</evidence>
<dbReference type="SUPFAM" id="SSF52540">
    <property type="entry name" value="P-loop containing nucleoside triphosphate hydrolases"/>
    <property type="match status" value="1"/>
</dbReference>
<dbReference type="InterPro" id="IPR003439">
    <property type="entry name" value="ABC_transporter-like_ATP-bd"/>
</dbReference>
<sequence length="221" mass="25121">MIIIKDVDLAFGNDVLLRSGQMRIDQQIYGLVATNGSGKTTLLRTIAGLLPLKSGEIYLTADQTNERLPTLVKKKNLFYFETGEWFDGNLTAADYLKFVAKQWQGNSQLIDEAVDFWEMRPFLSRPIRKYSLGMKQKTVLALYYVANTPYWLMDEPTLGLDLDSQARFISFMKAAKQRGTSILFSSHQNDSLLSVADTFYILDKQQLVASAELPREWGERG</sequence>
<proteinExistence type="predicted"/>
<dbReference type="Proteomes" id="UP001596310">
    <property type="component" value="Unassembled WGS sequence"/>
</dbReference>
<dbReference type="PANTHER" id="PTHR42939:SF1">
    <property type="entry name" value="ABC TRANSPORTER ATP-BINDING PROTEIN ALBC-RELATED"/>
    <property type="match status" value="1"/>
</dbReference>
<keyword evidence="1" id="KW-0813">Transport</keyword>
<organism evidence="5 6">
    <name type="scientific">Lapidilactobacillus achengensis</name>
    <dbReference type="NCBI Taxonomy" id="2486000"/>
    <lineage>
        <taxon>Bacteria</taxon>
        <taxon>Bacillati</taxon>
        <taxon>Bacillota</taxon>
        <taxon>Bacilli</taxon>
        <taxon>Lactobacillales</taxon>
        <taxon>Lactobacillaceae</taxon>
        <taxon>Lapidilactobacillus</taxon>
    </lineage>
</organism>
<dbReference type="Pfam" id="PF00005">
    <property type="entry name" value="ABC_tran"/>
    <property type="match status" value="1"/>
</dbReference>
<accession>A0ABW1URG0</accession>
<dbReference type="PANTHER" id="PTHR42939">
    <property type="entry name" value="ABC TRANSPORTER ATP-BINDING PROTEIN ALBC-RELATED"/>
    <property type="match status" value="1"/>
</dbReference>
<evidence type="ECO:0000313" key="6">
    <source>
        <dbReference type="Proteomes" id="UP001596310"/>
    </source>
</evidence>
<dbReference type="GO" id="GO:0005524">
    <property type="term" value="F:ATP binding"/>
    <property type="evidence" value="ECO:0007669"/>
    <property type="project" value="UniProtKB-KW"/>
</dbReference>
<name>A0ABW1URG0_9LACO</name>
<dbReference type="InterPro" id="IPR003593">
    <property type="entry name" value="AAA+_ATPase"/>
</dbReference>
<dbReference type="RefSeq" id="WP_125599045.1">
    <property type="nucleotide sequence ID" value="NZ_JBHSSM010000029.1"/>
</dbReference>
<dbReference type="Gene3D" id="3.40.50.300">
    <property type="entry name" value="P-loop containing nucleotide triphosphate hydrolases"/>
    <property type="match status" value="1"/>
</dbReference>
<comment type="caution">
    <text evidence="5">The sequence shown here is derived from an EMBL/GenBank/DDBJ whole genome shotgun (WGS) entry which is preliminary data.</text>
</comment>
<dbReference type="EMBL" id="JBHSSM010000029">
    <property type="protein sequence ID" value="MFC6316256.1"/>
    <property type="molecule type" value="Genomic_DNA"/>
</dbReference>
<evidence type="ECO:0000313" key="5">
    <source>
        <dbReference type="EMBL" id="MFC6316256.1"/>
    </source>
</evidence>
<feature type="domain" description="ABC transporter" evidence="4">
    <location>
        <begin position="2"/>
        <end position="221"/>
    </location>
</feature>
<keyword evidence="2" id="KW-0547">Nucleotide-binding</keyword>
<evidence type="ECO:0000256" key="1">
    <source>
        <dbReference type="ARBA" id="ARBA00022448"/>
    </source>
</evidence>
<evidence type="ECO:0000256" key="3">
    <source>
        <dbReference type="ARBA" id="ARBA00022840"/>
    </source>
</evidence>
<evidence type="ECO:0000259" key="4">
    <source>
        <dbReference type="PROSITE" id="PS50893"/>
    </source>
</evidence>
<reference evidence="6" key="1">
    <citation type="journal article" date="2019" name="Int. J. Syst. Evol. Microbiol.">
        <title>The Global Catalogue of Microorganisms (GCM) 10K type strain sequencing project: providing services to taxonomists for standard genome sequencing and annotation.</title>
        <authorList>
            <consortium name="The Broad Institute Genomics Platform"/>
            <consortium name="The Broad Institute Genome Sequencing Center for Infectious Disease"/>
            <person name="Wu L."/>
            <person name="Ma J."/>
        </authorList>
    </citation>
    <scope>NUCLEOTIDE SEQUENCE [LARGE SCALE GENOMIC DNA]</scope>
    <source>
        <strain evidence="6">CCM 8897</strain>
    </source>
</reference>
<gene>
    <name evidence="5" type="ORF">ACFQHW_11845</name>
</gene>
<keyword evidence="3 5" id="KW-0067">ATP-binding</keyword>
<dbReference type="SMART" id="SM00382">
    <property type="entry name" value="AAA"/>
    <property type="match status" value="1"/>
</dbReference>
<dbReference type="InterPro" id="IPR027417">
    <property type="entry name" value="P-loop_NTPase"/>
</dbReference>